<keyword evidence="2" id="KW-1185">Reference proteome</keyword>
<reference evidence="2" key="1">
    <citation type="journal article" date="2019" name="Int. J. Syst. Evol. Microbiol.">
        <title>The Global Catalogue of Microorganisms (GCM) 10K type strain sequencing project: providing services to taxonomists for standard genome sequencing and annotation.</title>
        <authorList>
            <consortium name="The Broad Institute Genomics Platform"/>
            <consortium name="The Broad Institute Genome Sequencing Center for Infectious Disease"/>
            <person name="Wu L."/>
            <person name="Ma J."/>
        </authorList>
    </citation>
    <scope>NUCLEOTIDE SEQUENCE [LARGE SCALE GENOMIC DNA]</scope>
    <source>
        <strain evidence="2">JCM 16601</strain>
    </source>
</reference>
<sequence length="246" mass="28453">MENAHQVSTDEIDKVRSIGFKIEHTESKYPAEFINEHFAGLEIFAFLNEITDLLKPTAEGSLMQTVDMSDTPPPMLLVGLYATDHNDDDRDLIFERSFIRYPDQLIVEHDYFNLPLSARMQRLSIKVTACCLKQYINLGVNKIKVHATLKDGGFIWAKFGFKAIEKAEVTTILNSAKKDLSDHQFNVVERFYKAYYDNEPNGTNFPMEDWGRLAYMENTLKGSDWHGELDLMNQKDFTNFKNYVTR</sequence>
<dbReference type="RefSeq" id="WP_259089051.1">
    <property type="nucleotide sequence ID" value="NZ_BAAAZC010000009.1"/>
</dbReference>
<dbReference type="EMBL" id="BAAAZC010000009">
    <property type="protein sequence ID" value="GAA3967184.1"/>
    <property type="molecule type" value="Genomic_DNA"/>
</dbReference>
<protein>
    <submittedName>
        <fullName evidence="1">Uncharacterized protein</fullName>
    </submittedName>
</protein>
<gene>
    <name evidence="1" type="ORF">GCM10022210_14840</name>
</gene>
<accession>A0ABP7PKK5</accession>
<comment type="caution">
    <text evidence="1">The sequence shown here is derived from an EMBL/GenBank/DDBJ whole genome shotgun (WGS) entry which is preliminary data.</text>
</comment>
<dbReference type="Proteomes" id="UP001500742">
    <property type="component" value="Unassembled WGS sequence"/>
</dbReference>
<organism evidence="1 2">
    <name type="scientific">Mucilaginibacter dorajii</name>
    <dbReference type="NCBI Taxonomy" id="692994"/>
    <lineage>
        <taxon>Bacteria</taxon>
        <taxon>Pseudomonadati</taxon>
        <taxon>Bacteroidota</taxon>
        <taxon>Sphingobacteriia</taxon>
        <taxon>Sphingobacteriales</taxon>
        <taxon>Sphingobacteriaceae</taxon>
        <taxon>Mucilaginibacter</taxon>
    </lineage>
</organism>
<evidence type="ECO:0000313" key="2">
    <source>
        <dbReference type="Proteomes" id="UP001500742"/>
    </source>
</evidence>
<name>A0ABP7PKK5_9SPHI</name>
<evidence type="ECO:0000313" key="1">
    <source>
        <dbReference type="EMBL" id="GAA3967184.1"/>
    </source>
</evidence>
<proteinExistence type="predicted"/>